<protein>
    <submittedName>
        <fullName evidence="1">Uncharacterized protein</fullName>
    </submittedName>
</protein>
<proteinExistence type="predicted"/>
<keyword evidence="2" id="KW-1185">Reference proteome</keyword>
<dbReference type="Ensembl" id="ENSHHUT00000069176.1">
    <property type="protein sequence ID" value="ENSHHUP00000066921.1"/>
    <property type="gene ID" value="ENSHHUG00000039342.1"/>
</dbReference>
<dbReference type="STRING" id="62062.ENSHHUP00000066921"/>
<reference evidence="2" key="1">
    <citation type="submission" date="2018-06" db="EMBL/GenBank/DDBJ databases">
        <title>Genome assembly of Danube salmon.</title>
        <authorList>
            <person name="Macqueen D.J."/>
            <person name="Gundappa M.K."/>
        </authorList>
    </citation>
    <scope>NUCLEOTIDE SEQUENCE [LARGE SCALE GENOMIC DNA]</scope>
</reference>
<reference evidence="1" key="2">
    <citation type="submission" date="2025-08" db="UniProtKB">
        <authorList>
            <consortium name="Ensembl"/>
        </authorList>
    </citation>
    <scope>IDENTIFICATION</scope>
</reference>
<organism evidence="1 2">
    <name type="scientific">Hucho hucho</name>
    <name type="common">huchen</name>
    <dbReference type="NCBI Taxonomy" id="62062"/>
    <lineage>
        <taxon>Eukaryota</taxon>
        <taxon>Metazoa</taxon>
        <taxon>Chordata</taxon>
        <taxon>Craniata</taxon>
        <taxon>Vertebrata</taxon>
        <taxon>Euteleostomi</taxon>
        <taxon>Actinopterygii</taxon>
        <taxon>Neopterygii</taxon>
        <taxon>Teleostei</taxon>
        <taxon>Protacanthopterygii</taxon>
        <taxon>Salmoniformes</taxon>
        <taxon>Salmonidae</taxon>
        <taxon>Salmoninae</taxon>
        <taxon>Hucho</taxon>
    </lineage>
</organism>
<dbReference type="AlphaFoldDB" id="A0A4W5PQC9"/>
<evidence type="ECO:0000313" key="1">
    <source>
        <dbReference type="Ensembl" id="ENSHHUP00000066921.1"/>
    </source>
</evidence>
<name>A0A4W5PQC9_9TELE</name>
<accession>A0A4W5PQC9</accession>
<evidence type="ECO:0000313" key="2">
    <source>
        <dbReference type="Proteomes" id="UP000314982"/>
    </source>
</evidence>
<dbReference type="Proteomes" id="UP000314982">
    <property type="component" value="Unassembled WGS sequence"/>
</dbReference>
<reference evidence="1" key="3">
    <citation type="submission" date="2025-09" db="UniProtKB">
        <authorList>
            <consortium name="Ensembl"/>
        </authorList>
    </citation>
    <scope>IDENTIFICATION</scope>
</reference>
<sequence length="89" mass="10172">LMWHSEGEWVIVEKAPKARIGDLDKNKIYFLLPDLEEDSPGGRGCLFSFCQYNNVIPPTSATIGLLYQVLSDHFLFVTITIIISDEYDY</sequence>